<dbReference type="InterPro" id="IPR008284">
    <property type="entry name" value="MoCF_biosynth_CS"/>
</dbReference>
<dbReference type="GO" id="GO:0061599">
    <property type="term" value="F:molybdopterin molybdotransferase activity"/>
    <property type="evidence" value="ECO:0007669"/>
    <property type="project" value="UniProtKB-EC"/>
</dbReference>
<sequence>MSYRFAFTAALGGEKSVLPLPDPILEQMCAGAFGSLSAHLRALSDEVQNIDMMTIGGFCRNCLAKWMVLEARKLSTQLEDINVASSMVLKLEDWLPTIQALNAFAYDEAAEIVYGASYAEWKRSHQKKTTDEKLLLYKESKQIHATHEADLLKATVSGVDTQALSHRVLKRLKAGAFVSLCHHLRARSDDVQNMDLMSVTGFCRNCLAKVGRAQSTYRVYLESVQLTRSLPQYVYGTSYSKWKERHQKKATADQLDRYNASKGLHAKHDKELLSTRGNPVVSVSSPKTIAASVCERVESQNNQISLLSDVCCQDVDAIATAGSSAISQQQSAPLGSLNVRALNLKVGILTVSDRAASNQYETGDLSGPAVETAVMSQVNATNERYQNSISIDSIIKHIVPDESDCIKQILLAWSGKSKESRVPLDLILTTGGTGFGKRDVTPEATVEVLDRECQGMMAWASAELSAIQPLAALSRAAAGTCGETLVVNLPGNPKGAQQVLNFLFPLLLHAIDDLHAGAGVS</sequence>
<keyword evidence="6" id="KW-1185">Reference proteome</keyword>
<dbReference type="EC" id="2.10.1.1" evidence="2"/>
<dbReference type="InterPro" id="IPR036810">
    <property type="entry name" value="SMc04008-like_sf"/>
</dbReference>
<evidence type="ECO:0000256" key="3">
    <source>
        <dbReference type="ARBA" id="ARBA00023150"/>
    </source>
</evidence>
<dbReference type="InterPro" id="IPR036425">
    <property type="entry name" value="MoaB/Mog-like_dom_sf"/>
</dbReference>
<evidence type="ECO:0000256" key="1">
    <source>
        <dbReference type="ARBA" id="ARBA00005046"/>
    </source>
</evidence>
<protein>
    <recommendedName>
        <fullName evidence="2">molybdopterin molybdotransferase</fullName>
        <ecNumber evidence="2">2.10.1.1</ecNumber>
    </recommendedName>
</protein>
<name>K0R893_THAOC</name>
<dbReference type="SUPFAM" id="SSF53218">
    <property type="entry name" value="Molybdenum cofactor biosynthesis proteins"/>
    <property type="match status" value="1"/>
</dbReference>
<dbReference type="Gene3D" id="3.40.980.10">
    <property type="entry name" value="MoaB/Mog-like domain"/>
    <property type="match status" value="1"/>
</dbReference>
<evidence type="ECO:0000313" key="6">
    <source>
        <dbReference type="Proteomes" id="UP000266841"/>
    </source>
</evidence>
<evidence type="ECO:0000259" key="4">
    <source>
        <dbReference type="SMART" id="SM00852"/>
    </source>
</evidence>
<dbReference type="CDD" id="cd00886">
    <property type="entry name" value="MogA_MoaB"/>
    <property type="match status" value="1"/>
</dbReference>
<evidence type="ECO:0000256" key="2">
    <source>
        <dbReference type="ARBA" id="ARBA00013269"/>
    </source>
</evidence>
<comment type="pathway">
    <text evidence="1">Cofactor biosynthesis; molybdopterin biosynthesis.</text>
</comment>
<proteinExistence type="predicted"/>
<comment type="caution">
    <text evidence="5">The sequence shown here is derived from an EMBL/GenBank/DDBJ whole genome shotgun (WGS) entry which is preliminary data.</text>
</comment>
<dbReference type="GO" id="GO:0006777">
    <property type="term" value="P:Mo-molybdopterin cofactor biosynthetic process"/>
    <property type="evidence" value="ECO:0007669"/>
    <property type="project" value="UniProtKB-KW"/>
</dbReference>
<dbReference type="Pfam" id="PF00994">
    <property type="entry name" value="MoCF_biosynth"/>
    <property type="match status" value="1"/>
</dbReference>
<dbReference type="EMBL" id="AGNL01045962">
    <property type="protein sequence ID" value="EJK48354.1"/>
    <property type="molecule type" value="Genomic_DNA"/>
</dbReference>
<dbReference type="InterPro" id="IPR023163">
    <property type="entry name" value="SMc04008-like_domain"/>
</dbReference>
<dbReference type="OrthoDB" id="4349954at2759"/>
<dbReference type="eggNOG" id="KOG2371">
    <property type="taxonomic scope" value="Eukaryota"/>
</dbReference>
<dbReference type="SUPFAM" id="SSF158757">
    <property type="entry name" value="SMc04008-like"/>
    <property type="match status" value="2"/>
</dbReference>
<dbReference type="InterPro" id="IPR051920">
    <property type="entry name" value="MPT_Adenylyltrnsfr/MoaC-Rel"/>
</dbReference>
<reference evidence="5 6" key="1">
    <citation type="journal article" date="2012" name="Genome Biol.">
        <title>Genome and low-iron response of an oceanic diatom adapted to chronic iron limitation.</title>
        <authorList>
            <person name="Lommer M."/>
            <person name="Specht M."/>
            <person name="Roy A.S."/>
            <person name="Kraemer L."/>
            <person name="Andreson R."/>
            <person name="Gutowska M.A."/>
            <person name="Wolf J."/>
            <person name="Bergner S.V."/>
            <person name="Schilhabel M.B."/>
            <person name="Klostermeier U.C."/>
            <person name="Beiko R.G."/>
            <person name="Rosenstiel P."/>
            <person name="Hippler M."/>
            <person name="Laroche J."/>
        </authorList>
    </citation>
    <scope>NUCLEOTIDE SEQUENCE [LARGE SCALE GENOMIC DNA]</scope>
    <source>
        <strain evidence="5 6">CCMP1005</strain>
    </source>
</reference>
<keyword evidence="3" id="KW-0501">Molybdenum cofactor biosynthesis</keyword>
<dbReference type="Pfam" id="PF06844">
    <property type="entry name" value="DUF1244"/>
    <property type="match status" value="3"/>
</dbReference>
<dbReference type="InterPro" id="IPR001453">
    <property type="entry name" value="MoaB/Mog_dom"/>
</dbReference>
<dbReference type="PROSITE" id="PS01078">
    <property type="entry name" value="MOCF_BIOSYNTHESIS_1"/>
    <property type="match status" value="1"/>
</dbReference>
<dbReference type="Gene3D" id="1.10.3340.10">
    <property type="entry name" value="SMc04008-like"/>
    <property type="match status" value="2"/>
</dbReference>
<dbReference type="AlphaFoldDB" id="K0R893"/>
<gene>
    <name evidence="5" type="ORF">THAOC_32862</name>
</gene>
<accession>K0R893</accession>
<organism evidence="5 6">
    <name type="scientific">Thalassiosira oceanica</name>
    <name type="common">Marine diatom</name>
    <dbReference type="NCBI Taxonomy" id="159749"/>
    <lineage>
        <taxon>Eukaryota</taxon>
        <taxon>Sar</taxon>
        <taxon>Stramenopiles</taxon>
        <taxon>Ochrophyta</taxon>
        <taxon>Bacillariophyta</taxon>
        <taxon>Coscinodiscophyceae</taxon>
        <taxon>Thalassiosirophycidae</taxon>
        <taxon>Thalassiosirales</taxon>
        <taxon>Thalassiosiraceae</taxon>
        <taxon>Thalassiosira</taxon>
    </lineage>
</organism>
<dbReference type="PANTHER" id="PTHR43764">
    <property type="entry name" value="MOLYBDENUM COFACTOR BIOSYNTHESIS"/>
    <property type="match status" value="1"/>
</dbReference>
<dbReference type="Proteomes" id="UP000266841">
    <property type="component" value="Unassembled WGS sequence"/>
</dbReference>
<feature type="domain" description="MoaB/Mog" evidence="4">
    <location>
        <begin position="347"/>
        <end position="510"/>
    </location>
</feature>
<dbReference type="SMART" id="SM00852">
    <property type="entry name" value="MoCF_biosynth"/>
    <property type="match status" value="1"/>
</dbReference>
<evidence type="ECO:0000313" key="5">
    <source>
        <dbReference type="EMBL" id="EJK48354.1"/>
    </source>
</evidence>
<dbReference type="PANTHER" id="PTHR43764:SF1">
    <property type="entry name" value="MOLYBDOPTERIN MOLYBDOTRANSFERASE"/>
    <property type="match status" value="1"/>
</dbReference>
<dbReference type="OMA" id="NCLAKWM"/>